<accession>A0A8U0HSN2</accession>
<dbReference type="AlphaFoldDB" id="A0A8U0HSN2"/>
<sequence length="64" mass="7270">MFTRLPGWLRSRDSSDGDDGTVWDAIPSRQYGGRHAESGGVTREQQERALGEVQRRAEELDDQH</sequence>
<evidence type="ECO:0000256" key="1">
    <source>
        <dbReference type="SAM" id="MobiDB-lite"/>
    </source>
</evidence>
<dbReference type="RefSeq" id="WP_248649815.1">
    <property type="nucleotide sequence ID" value="NZ_CP096659.1"/>
</dbReference>
<name>A0A8U0HSN2_9EURY</name>
<evidence type="ECO:0000313" key="2">
    <source>
        <dbReference type="EMBL" id="UPV73763.1"/>
    </source>
</evidence>
<proteinExistence type="predicted"/>
<dbReference type="EMBL" id="CP096659">
    <property type="protein sequence ID" value="UPV73763.1"/>
    <property type="molecule type" value="Genomic_DNA"/>
</dbReference>
<organism evidence="2 3">
    <name type="scientific">Halorussus limi</name>
    <dbReference type="NCBI Taxonomy" id="2938695"/>
    <lineage>
        <taxon>Archaea</taxon>
        <taxon>Methanobacteriati</taxon>
        <taxon>Methanobacteriota</taxon>
        <taxon>Stenosarchaea group</taxon>
        <taxon>Halobacteria</taxon>
        <taxon>Halobacteriales</taxon>
        <taxon>Haladaptataceae</taxon>
        <taxon>Halorussus</taxon>
    </lineage>
</organism>
<gene>
    <name evidence="2" type="ORF">M0R89_14600</name>
</gene>
<protein>
    <submittedName>
        <fullName evidence="2">Uncharacterized protein</fullName>
    </submittedName>
</protein>
<dbReference type="Proteomes" id="UP000830729">
    <property type="component" value="Chromosome"/>
</dbReference>
<keyword evidence="3" id="KW-1185">Reference proteome</keyword>
<dbReference type="GeneID" id="72186453"/>
<dbReference type="KEGG" id="halx:M0R89_14600"/>
<reference evidence="2 3" key="1">
    <citation type="submission" date="2022-04" db="EMBL/GenBank/DDBJ databases">
        <title>Diverse halophilic archaea isolated from saline environments.</title>
        <authorList>
            <person name="Cui H.-L."/>
        </authorList>
    </citation>
    <scope>NUCLEOTIDE SEQUENCE [LARGE SCALE GENOMIC DNA]</scope>
    <source>
        <strain evidence="2 3">XZYJT49</strain>
    </source>
</reference>
<evidence type="ECO:0000313" key="3">
    <source>
        <dbReference type="Proteomes" id="UP000830729"/>
    </source>
</evidence>
<feature type="region of interest" description="Disordered" evidence="1">
    <location>
        <begin position="1"/>
        <end position="64"/>
    </location>
</feature>
<feature type="compositionally biased region" description="Basic and acidic residues" evidence="1">
    <location>
        <begin position="44"/>
        <end position="64"/>
    </location>
</feature>